<comment type="caution">
    <text evidence="12">The sequence shown here is derived from an EMBL/GenBank/DDBJ whole genome shotgun (WGS) entry which is preliminary data.</text>
</comment>
<evidence type="ECO:0000256" key="3">
    <source>
        <dbReference type="ARBA" id="ARBA00022741"/>
    </source>
</evidence>
<keyword evidence="5" id="KW-0067">ATP-binding</keyword>
<dbReference type="Pfam" id="PF00005">
    <property type="entry name" value="ABC_tran"/>
    <property type="match status" value="1"/>
</dbReference>
<dbReference type="InterPro" id="IPR003439">
    <property type="entry name" value="ABC_transporter-like_ATP-bd"/>
</dbReference>
<dbReference type="Gene3D" id="3.90.70.10">
    <property type="entry name" value="Cysteine proteinases"/>
    <property type="match status" value="1"/>
</dbReference>
<evidence type="ECO:0000259" key="9">
    <source>
        <dbReference type="PROSITE" id="PS50893"/>
    </source>
</evidence>
<feature type="transmembrane region" description="Helical" evidence="8">
    <location>
        <begin position="159"/>
        <end position="184"/>
    </location>
</feature>
<dbReference type="InterPro" id="IPR027417">
    <property type="entry name" value="P-loop_NTPase"/>
</dbReference>
<name>A0ABW4SU61_9ACTN</name>
<evidence type="ECO:0000313" key="12">
    <source>
        <dbReference type="EMBL" id="MFD1933107.1"/>
    </source>
</evidence>
<dbReference type="SUPFAM" id="SSF52540">
    <property type="entry name" value="P-loop containing nucleoside triphosphate hydrolases"/>
    <property type="match status" value="1"/>
</dbReference>
<dbReference type="InterPro" id="IPR036640">
    <property type="entry name" value="ABC1_TM_sf"/>
</dbReference>
<evidence type="ECO:0000256" key="2">
    <source>
        <dbReference type="ARBA" id="ARBA00022692"/>
    </source>
</evidence>
<dbReference type="Gene3D" id="3.40.50.300">
    <property type="entry name" value="P-loop containing nucleotide triphosphate hydrolases"/>
    <property type="match status" value="1"/>
</dbReference>
<dbReference type="InterPro" id="IPR039421">
    <property type="entry name" value="Type_1_exporter"/>
</dbReference>
<keyword evidence="6 8" id="KW-1133">Transmembrane helix</keyword>
<dbReference type="PROSITE" id="PS00211">
    <property type="entry name" value="ABC_TRANSPORTER_1"/>
    <property type="match status" value="1"/>
</dbReference>
<dbReference type="InterPro" id="IPR003593">
    <property type="entry name" value="AAA+_ATPase"/>
</dbReference>
<dbReference type="Gene3D" id="1.20.1560.10">
    <property type="entry name" value="ABC transporter type 1, transmembrane domain"/>
    <property type="match status" value="1"/>
</dbReference>
<feature type="transmembrane region" description="Helical" evidence="8">
    <location>
        <begin position="299"/>
        <end position="317"/>
    </location>
</feature>
<reference evidence="13" key="1">
    <citation type="journal article" date="2019" name="Int. J. Syst. Evol. Microbiol.">
        <title>The Global Catalogue of Microorganisms (GCM) 10K type strain sequencing project: providing services to taxonomists for standard genome sequencing and annotation.</title>
        <authorList>
            <consortium name="The Broad Institute Genomics Platform"/>
            <consortium name="The Broad Institute Genome Sequencing Center for Infectious Disease"/>
            <person name="Wu L."/>
            <person name="Ma J."/>
        </authorList>
    </citation>
    <scope>NUCLEOTIDE SEQUENCE [LARGE SCALE GENOMIC DNA]</scope>
    <source>
        <strain evidence="13">ICMP 6774ER</strain>
    </source>
</reference>
<protein>
    <submittedName>
        <fullName evidence="12">Peptidase domain-containing ABC transporter</fullName>
    </submittedName>
</protein>
<dbReference type="EMBL" id="JBHUFV010000024">
    <property type="protein sequence ID" value="MFD1933107.1"/>
    <property type="molecule type" value="Genomic_DNA"/>
</dbReference>
<keyword evidence="4" id="KW-0788">Thiol protease</keyword>
<organism evidence="12 13">
    <name type="scientific">Nonomuraea mangrovi</name>
    <dbReference type="NCBI Taxonomy" id="2316207"/>
    <lineage>
        <taxon>Bacteria</taxon>
        <taxon>Bacillati</taxon>
        <taxon>Actinomycetota</taxon>
        <taxon>Actinomycetes</taxon>
        <taxon>Streptosporangiales</taxon>
        <taxon>Streptosporangiaceae</taxon>
        <taxon>Nonomuraea</taxon>
    </lineage>
</organism>
<feature type="domain" description="Peptidase C39" evidence="11">
    <location>
        <begin position="9"/>
        <end position="128"/>
    </location>
</feature>
<keyword evidence="13" id="KW-1185">Reference proteome</keyword>
<keyword evidence="7 8" id="KW-0472">Membrane</keyword>
<feature type="transmembrane region" description="Helical" evidence="8">
    <location>
        <begin position="406"/>
        <end position="427"/>
    </location>
</feature>
<evidence type="ECO:0000259" key="11">
    <source>
        <dbReference type="PROSITE" id="PS50990"/>
    </source>
</evidence>
<keyword evidence="4" id="KW-0378">Hydrolase</keyword>
<dbReference type="RefSeq" id="WP_379573153.1">
    <property type="nucleotide sequence ID" value="NZ_JBHUFV010000024.1"/>
</dbReference>
<evidence type="ECO:0000313" key="13">
    <source>
        <dbReference type="Proteomes" id="UP001597368"/>
    </source>
</evidence>
<proteinExistence type="predicted"/>
<dbReference type="InterPro" id="IPR005074">
    <property type="entry name" value="Peptidase_C39"/>
</dbReference>
<evidence type="ECO:0000256" key="5">
    <source>
        <dbReference type="ARBA" id="ARBA00022840"/>
    </source>
</evidence>
<dbReference type="InterPro" id="IPR017871">
    <property type="entry name" value="ABC_transporter-like_CS"/>
</dbReference>
<evidence type="ECO:0000256" key="8">
    <source>
        <dbReference type="SAM" id="Phobius"/>
    </source>
</evidence>
<comment type="subcellular location">
    <subcellularLocation>
        <location evidence="1">Cell membrane</location>
        <topology evidence="1">Multi-pass membrane protein</topology>
    </subcellularLocation>
</comment>
<dbReference type="Pfam" id="PF00664">
    <property type="entry name" value="ABC_membrane"/>
    <property type="match status" value="1"/>
</dbReference>
<evidence type="ECO:0000259" key="10">
    <source>
        <dbReference type="PROSITE" id="PS50929"/>
    </source>
</evidence>
<evidence type="ECO:0000256" key="6">
    <source>
        <dbReference type="ARBA" id="ARBA00022989"/>
    </source>
</evidence>
<dbReference type="PROSITE" id="PS50929">
    <property type="entry name" value="ABC_TM1F"/>
    <property type="match status" value="1"/>
</dbReference>
<dbReference type="SMART" id="SM00382">
    <property type="entry name" value="AAA"/>
    <property type="match status" value="1"/>
</dbReference>
<feature type="domain" description="ABC transmembrane type-1" evidence="10">
    <location>
        <begin position="163"/>
        <end position="442"/>
    </location>
</feature>
<dbReference type="SUPFAM" id="SSF90123">
    <property type="entry name" value="ABC transporter transmembrane region"/>
    <property type="match status" value="1"/>
</dbReference>
<gene>
    <name evidence="12" type="ORF">ACFSKW_16655</name>
</gene>
<dbReference type="Pfam" id="PF03412">
    <property type="entry name" value="Peptidase_C39"/>
    <property type="match status" value="1"/>
</dbReference>
<feature type="transmembrane region" description="Helical" evidence="8">
    <location>
        <begin position="196"/>
        <end position="214"/>
    </location>
</feature>
<keyword evidence="2 8" id="KW-0812">Transmembrane</keyword>
<feature type="transmembrane region" description="Helical" evidence="8">
    <location>
        <begin position="269"/>
        <end position="293"/>
    </location>
</feature>
<evidence type="ECO:0000256" key="4">
    <source>
        <dbReference type="ARBA" id="ARBA00022807"/>
    </source>
</evidence>
<dbReference type="CDD" id="cd18779">
    <property type="entry name" value="ABC_6TM_T1SS_like"/>
    <property type="match status" value="1"/>
</dbReference>
<dbReference type="InterPro" id="IPR011527">
    <property type="entry name" value="ABC1_TM_dom"/>
</dbReference>
<keyword evidence="4" id="KW-0645">Protease</keyword>
<dbReference type="PROSITE" id="PS50893">
    <property type="entry name" value="ABC_TRANSPORTER_2"/>
    <property type="match status" value="1"/>
</dbReference>
<evidence type="ECO:0000256" key="7">
    <source>
        <dbReference type="ARBA" id="ARBA00023136"/>
    </source>
</evidence>
<keyword evidence="3" id="KW-0547">Nucleotide-binding</keyword>
<dbReference type="PROSITE" id="PS50990">
    <property type="entry name" value="PEPTIDASE_C39"/>
    <property type="match status" value="1"/>
</dbReference>
<dbReference type="PANTHER" id="PTHR24221:SF606">
    <property type="entry name" value="COLICIN V SECRETION-PROCESSING ATP-BINDING PROTEIN"/>
    <property type="match status" value="1"/>
</dbReference>
<feature type="domain" description="ABC transporter" evidence="9">
    <location>
        <begin position="474"/>
        <end position="706"/>
    </location>
</feature>
<dbReference type="Proteomes" id="UP001597368">
    <property type="component" value="Unassembled WGS sequence"/>
</dbReference>
<dbReference type="PANTHER" id="PTHR24221">
    <property type="entry name" value="ATP-BINDING CASSETTE SUB-FAMILY B"/>
    <property type="match status" value="1"/>
</dbReference>
<accession>A0ABW4SU61</accession>
<evidence type="ECO:0000256" key="1">
    <source>
        <dbReference type="ARBA" id="ARBA00004651"/>
    </source>
</evidence>
<sequence>MRKVRLVQQSTAVDCAAACLAMVLNYHGHGVSLRDVRDRTGVGRDGLSARDVMRAARGYGLKTKGFSLEPQAIAGKPLPAIAHWRFEHFVVVEAWTPRKVTIMDPAAGRMALSRREFARDFTGVLLTFEPGPGFTRKAQARGWWRSPVVRETVRGKKGLFAQIVAASALLQVIGLLLPAASGVIIDRVLPRGDGGLLAFLGVMLAVGVLTHLAVGQLRTLLLAMLRTRIDGEMTEGIVAHLLALPYRFFALRGAGDLVTRTSSIAQVRALLSGQIVAAMLDGPMAVGYLVIVLAMEPSFGLGLIAIAGLEILALVLTQRRVSELITREQIAQADAQTKLIESIKGMENLKAAGAEPRALSRWREAFARQLAAAQLGGLTAGTVTSATATVRFAAPAAFFWMGAWQVLSGSLSLGQVLALNAIALAALTPLGSLMGSLHQLQAVGAHVERLDDIVTTPRETFPAGAERPEAVGFIRLRDVSFRYDQRSPWILRSIYLSISPGEKIALVGSSGSGKSTLARLLLGLYQPDEGDIFYNGQLASQLDLRHLRSRFGIVNQEPVLFSGSIRENICLNDPDASHERMVRAARLAHIHDTVEAMPMKYETMLTDGGLISGGQRQRIALARALLTEPDVLLLDEATSHLDTTTEAIIEHHLSHLPMTRIVIAHRLSTVRDAARIFVIDEGSVVEVGDHAHLMSQRGRYAALVGHDAPAGQA</sequence>